<evidence type="ECO:0000256" key="1">
    <source>
        <dbReference type="ARBA" id="ARBA00006139"/>
    </source>
</evidence>
<evidence type="ECO:0000256" key="7">
    <source>
        <dbReference type="ARBA" id="ARBA00022989"/>
    </source>
</evidence>
<dbReference type="HAMAP" id="MF_00161">
    <property type="entry name" value="LspA"/>
    <property type="match status" value="1"/>
</dbReference>
<keyword evidence="5 9" id="KW-0064">Aspartyl protease</keyword>
<comment type="pathway">
    <text evidence="9">Protein modification; lipoprotein biosynthesis (signal peptide cleavage).</text>
</comment>
<dbReference type="eggNOG" id="COG0597">
    <property type="taxonomic scope" value="Bacteria"/>
</dbReference>
<keyword evidence="12" id="KW-1185">Reference proteome</keyword>
<comment type="similarity">
    <text evidence="1 9 10">Belongs to the peptidase A8 family.</text>
</comment>
<keyword evidence="3 9" id="KW-0645">Protease</keyword>
<evidence type="ECO:0000256" key="4">
    <source>
        <dbReference type="ARBA" id="ARBA00022692"/>
    </source>
</evidence>
<dbReference type="NCBIfam" id="TIGR00077">
    <property type="entry name" value="lspA"/>
    <property type="match status" value="1"/>
</dbReference>
<evidence type="ECO:0000256" key="8">
    <source>
        <dbReference type="ARBA" id="ARBA00023136"/>
    </source>
</evidence>
<dbReference type="Proteomes" id="UP000002432">
    <property type="component" value="Chromosome"/>
</dbReference>
<dbReference type="EnsemblBacteria" id="ABF40861">
    <property type="protein sequence ID" value="ABF40861"/>
    <property type="gene ID" value="Acid345_1860"/>
</dbReference>
<feature type="transmembrane region" description="Helical" evidence="9">
    <location>
        <begin position="135"/>
        <end position="155"/>
    </location>
</feature>
<evidence type="ECO:0000256" key="9">
    <source>
        <dbReference type="HAMAP-Rule" id="MF_00161"/>
    </source>
</evidence>
<feature type="transmembrane region" description="Helical" evidence="9">
    <location>
        <begin position="96"/>
        <end position="115"/>
    </location>
</feature>
<dbReference type="PANTHER" id="PTHR33695">
    <property type="entry name" value="LIPOPROTEIN SIGNAL PEPTIDASE"/>
    <property type="match status" value="1"/>
</dbReference>
<gene>
    <name evidence="9" type="primary">lspA</name>
    <name evidence="11" type="ordered locus">Acid345_1860</name>
</gene>
<evidence type="ECO:0000256" key="3">
    <source>
        <dbReference type="ARBA" id="ARBA00022670"/>
    </source>
</evidence>
<proteinExistence type="inferred from homology"/>
<feature type="transmembrane region" description="Helical" evidence="9">
    <location>
        <begin position="67"/>
        <end position="89"/>
    </location>
</feature>
<keyword evidence="6 9" id="KW-0378">Hydrolase</keyword>
<dbReference type="AlphaFoldDB" id="Q1IQI9"/>
<comment type="subcellular location">
    <subcellularLocation>
        <location evidence="9">Cell inner membrane</location>
        <topology evidence="9">Multi-pass membrane protein</topology>
    </subcellularLocation>
</comment>
<dbReference type="Pfam" id="PF01252">
    <property type="entry name" value="Peptidase_A8"/>
    <property type="match status" value="1"/>
</dbReference>
<dbReference type="GO" id="GO:0005886">
    <property type="term" value="C:plasma membrane"/>
    <property type="evidence" value="ECO:0007669"/>
    <property type="project" value="UniProtKB-SubCell"/>
</dbReference>
<protein>
    <recommendedName>
        <fullName evidence="9">Lipoprotein signal peptidase</fullName>
        <ecNumber evidence="9">3.4.23.36</ecNumber>
    </recommendedName>
    <alternativeName>
        <fullName evidence="9">Prolipoprotein signal peptidase</fullName>
    </alternativeName>
    <alternativeName>
        <fullName evidence="9">Signal peptidase II</fullName>
        <shortName evidence="9">SPase II</shortName>
    </alternativeName>
</protein>
<feature type="active site" evidence="9">
    <location>
        <position position="125"/>
    </location>
</feature>
<comment type="catalytic activity">
    <reaction evidence="9">
        <text>Release of signal peptides from bacterial membrane prolipoproteins. Hydrolyzes -Xaa-Yaa-Zaa-|-(S,diacylglyceryl)Cys-, in which Xaa is hydrophobic (preferably Leu), and Yaa (Ala or Ser) and Zaa (Gly or Ala) have small, neutral side chains.</text>
        <dbReference type="EC" id="3.4.23.36"/>
    </reaction>
</comment>
<dbReference type="HOGENOM" id="CLU_083252_4_0_0"/>
<dbReference type="STRING" id="204669.Acid345_1860"/>
<accession>Q1IQI9</accession>
<evidence type="ECO:0000313" key="11">
    <source>
        <dbReference type="EMBL" id="ABF40861.1"/>
    </source>
</evidence>
<dbReference type="GO" id="GO:0004190">
    <property type="term" value="F:aspartic-type endopeptidase activity"/>
    <property type="evidence" value="ECO:0007669"/>
    <property type="project" value="UniProtKB-UniRule"/>
</dbReference>
<dbReference type="EC" id="3.4.23.36" evidence="9"/>
<comment type="caution">
    <text evidence="9">Lacks conserved residue(s) required for the propagation of feature annotation.</text>
</comment>
<keyword evidence="8 9" id="KW-0472">Membrane</keyword>
<evidence type="ECO:0000256" key="5">
    <source>
        <dbReference type="ARBA" id="ARBA00022750"/>
    </source>
</evidence>
<dbReference type="EMBL" id="CP000360">
    <property type="protein sequence ID" value="ABF40861.1"/>
    <property type="molecule type" value="Genomic_DNA"/>
</dbReference>
<dbReference type="PRINTS" id="PR00781">
    <property type="entry name" value="LIPOSIGPTASE"/>
</dbReference>
<evidence type="ECO:0000256" key="10">
    <source>
        <dbReference type="RuleBase" id="RU004181"/>
    </source>
</evidence>
<keyword evidence="4 9" id="KW-0812">Transmembrane</keyword>
<dbReference type="RefSeq" id="WP_011522663.1">
    <property type="nucleotide sequence ID" value="NC_008009.1"/>
</dbReference>
<evidence type="ECO:0000256" key="2">
    <source>
        <dbReference type="ARBA" id="ARBA00022475"/>
    </source>
</evidence>
<sequence length="174" mass="19453">MTKSHGTTRSLYIATALAIFLLDRWTKFIVAQKISLFDSISVIPGFFKITHLRNTGAAFSLFADAPAAWRMATLVIFSIVALVIVLVLLVRNSRAFTWNGFSLALILGGALGNLWDRVLHGWVTDFLLVYYKRWEWPAFNVADSAICVGAVLLIAEMLFKREHAPAHDTQLAKE</sequence>
<name>Q1IQI9_KORVE</name>
<dbReference type="PANTHER" id="PTHR33695:SF1">
    <property type="entry name" value="LIPOPROTEIN SIGNAL PEPTIDASE"/>
    <property type="match status" value="1"/>
</dbReference>
<keyword evidence="2 9" id="KW-1003">Cell membrane</keyword>
<evidence type="ECO:0000256" key="6">
    <source>
        <dbReference type="ARBA" id="ARBA00022801"/>
    </source>
</evidence>
<dbReference type="UniPathway" id="UPA00665"/>
<keyword evidence="9" id="KW-0997">Cell inner membrane</keyword>
<comment type="function">
    <text evidence="9">This protein specifically catalyzes the removal of signal peptides from prolipoproteins.</text>
</comment>
<dbReference type="InterPro" id="IPR001872">
    <property type="entry name" value="Peptidase_A8"/>
</dbReference>
<organism evidence="11 12">
    <name type="scientific">Koribacter versatilis (strain Ellin345)</name>
    <dbReference type="NCBI Taxonomy" id="204669"/>
    <lineage>
        <taxon>Bacteria</taxon>
        <taxon>Pseudomonadati</taxon>
        <taxon>Acidobacteriota</taxon>
        <taxon>Terriglobia</taxon>
        <taxon>Terriglobales</taxon>
        <taxon>Candidatus Korobacteraceae</taxon>
        <taxon>Candidatus Korobacter</taxon>
    </lineage>
</organism>
<reference evidence="11 12" key="1">
    <citation type="journal article" date="2009" name="Appl. Environ. Microbiol.">
        <title>Three genomes from the phylum Acidobacteria provide insight into the lifestyles of these microorganisms in soils.</title>
        <authorList>
            <person name="Ward N.L."/>
            <person name="Challacombe J.F."/>
            <person name="Janssen P.H."/>
            <person name="Henrissat B."/>
            <person name="Coutinho P.M."/>
            <person name="Wu M."/>
            <person name="Xie G."/>
            <person name="Haft D.H."/>
            <person name="Sait M."/>
            <person name="Badger J."/>
            <person name="Barabote R.D."/>
            <person name="Bradley B."/>
            <person name="Brettin T.S."/>
            <person name="Brinkac L.M."/>
            <person name="Bruce D."/>
            <person name="Creasy T."/>
            <person name="Daugherty S.C."/>
            <person name="Davidsen T.M."/>
            <person name="DeBoy R.T."/>
            <person name="Detter J.C."/>
            <person name="Dodson R.J."/>
            <person name="Durkin A.S."/>
            <person name="Ganapathy A."/>
            <person name="Gwinn-Giglio M."/>
            <person name="Han C.S."/>
            <person name="Khouri H."/>
            <person name="Kiss H."/>
            <person name="Kothari S.P."/>
            <person name="Madupu R."/>
            <person name="Nelson K.E."/>
            <person name="Nelson W.C."/>
            <person name="Paulsen I."/>
            <person name="Penn K."/>
            <person name="Ren Q."/>
            <person name="Rosovitz M.J."/>
            <person name="Selengut J.D."/>
            <person name="Shrivastava S."/>
            <person name="Sullivan S.A."/>
            <person name="Tapia R."/>
            <person name="Thompson L.S."/>
            <person name="Watkins K.L."/>
            <person name="Yang Q."/>
            <person name="Yu C."/>
            <person name="Zafar N."/>
            <person name="Zhou L."/>
            <person name="Kuske C.R."/>
        </authorList>
    </citation>
    <scope>NUCLEOTIDE SEQUENCE [LARGE SCALE GENOMIC DNA]</scope>
    <source>
        <strain evidence="11 12">Ellin345</strain>
    </source>
</reference>
<dbReference type="GO" id="GO:0006508">
    <property type="term" value="P:proteolysis"/>
    <property type="evidence" value="ECO:0007669"/>
    <property type="project" value="UniProtKB-KW"/>
</dbReference>
<evidence type="ECO:0000313" key="12">
    <source>
        <dbReference type="Proteomes" id="UP000002432"/>
    </source>
</evidence>
<dbReference type="KEGG" id="aba:Acid345_1860"/>
<feature type="active site" evidence="9">
    <location>
        <position position="143"/>
    </location>
</feature>
<keyword evidence="7 9" id="KW-1133">Transmembrane helix</keyword>
<dbReference type="OrthoDB" id="9810259at2"/>